<sequence>MAQWATATRQHLDFVVTKDLLPIFAVELDGQTHRSSDAVRRDRIKDKVCASVQLDLLRITSRSLDKIRDGRTIIEYLIDAYASARRLGRSYWVHECDAGCGVHPDQPDCIPEVIDYRHLNAKLRGGRLTFPNDITGDARRDITLAVLDGLLADWNLKSFTFERCDGWTEAWAWLPVRSGGYLFERVEVRRHQFPSLDPCDLAMDLCWIDLADDTRRLANGEPVIHRSIDITRRFNKLAASRSVLRTSGQVEHCTVGGTWLNDHYCLWPPACSALHAGRPQHDAATAASPTPGEQTS</sequence>
<dbReference type="InterPro" id="IPR024402">
    <property type="entry name" value="DUF2726"/>
</dbReference>
<keyword evidence="3" id="KW-1185">Reference proteome</keyword>
<dbReference type="RefSeq" id="WP_239679247.1">
    <property type="nucleotide sequence ID" value="NZ_CP070499.1"/>
</dbReference>
<evidence type="ECO:0000313" key="3">
    <source>
        <dbReference type="Proteomes" id="UP000662857"/>
    </source>
</evidence>
<organism evidence="2 3">
    <name type="scientific">Natronosporangium hydrolyticum</name>
    <dbReference type="NCBI Taxonomy" id="2811111"/>
    <lineage>
        <taxon>Bacteria</taxon>
        <taxon>Bacillati</taxon>
        <taxon>Actinomycetota</taxon>
        <taxon>Actinomycetes</taxon>
        <taxon>Micromonosporales</taxon>
        <taxon>Micromonosporaceae</taxon>
        <taxon>Natronosporangium</taxon>
    </lineage>
</organism>
<accession>A0A895YM05</accession>
<proteinExistence type="predicted"/>
<gene>
    <name evidence="2" type="ORF">JQS43_12460</name>
</gene>
<protein>
    <submittedName>
        <fullName evidence="2">DUF2726 domain-containing protein</fullName>
    </submittedName>
</protein>
<evidence type="ECO:0000313" key="2">
    <source>
        <dbReference type="EMBL" id="QSB17002.1"/>
    </source>
</evidence>
<dbReference type="KEGG" id="nhy:JQS43_12460"/>
<dbReference type="AlphaFoldDB" id="A0A895YM05"/>
<dbReference type="Gene3D" id="3.40.960.10">
    <property type="entry name" value="VSR Endonuclease"/>
    <property type="match status" value="1"/>
</dbReference>
<dbReference type="Pfam" id="PF10881">
    <property type="entry name" value="DUF2726"/>
    <property type="match status" value="1"/>
</dbReference>
<evidence type="ECO:0000259" key="1">
    <source>
        <dbReference type="Pfam" id="PF10881"/>
    </source>
</evidence>
<dbReference type="Proteomes" id="UP000662857">
    <property type="component" value="Chromosome"/>
</dbReference>
<feature type="domain" description="DUF2726" evidence="1">
    <location>
        <begin position="5"/>
        <end position="72"/>
    </location>
</feature>
<name>A0A895YM05_9ACTN</name>
<dbReference type="EMBL" id="CP070499">
    <property type="protein sequence ID" value="QSB17002.1"/>
    <property type="molecule type" value="Genomic_DNA"/>
</dbReference>
<reference evidence="2" key="1">
    <citation type="submission" date="2021-02" db="EMBL/GenBank/DDBJ databases">
        <title>Natrosporangium hydrolyticum gen. nov., sp. nov, a haloalkaliphilic actinobacterium from a soda solonchak soil.</title>
        <authorList>
            <person name="Sorokin D.Y."/>
            <person name="Khijniak T.V."/>
            <person name="Zakharycheva A.P."/>
            <person name="Boueva O.V."/>
            <person name="Ariskina E.V."/>
            <person name="Hahnke R.L."/>
            <person name="Bunk B."/>
            <person name="Sproer C."/>
            <person name="Schumann P."/>
            <person name="Evtushenko L.I."/>
            <person name="Kublanov I.V."/>
        </authorList>
    </citation>
    <scope>NUCLEOTIDE SEQUENCE</scope>
    <source>
        <strain evidence="2">DSM 106523</strain>
    </source>
</reference>